<dbReference type="InterPro" id="IPR001279">
    <property type="entry name" value="Metallo-B-lactamas"/>
</dbReference>
<dbReference type="InterPro" id="IPR036866">
    <property type="entry name" value="RibonucZ/Hydroxyglut_hydro"/>
</dbReference>
<accession>A0ABS1LPJ3</accession>
<protein>
    <submittedName>
        <fullName evidence="7">MBL fold metallo-hydrolase</fullName>
    </submittedName>
</protein>
<dbReference type="InterPro" id="IPR051453">
    <property type="entry name" value="MBL_Glyoxalase_II"/>
</dbReference>
<dbReference type="SMART" id="SM00849">
    <property type="entry name" value="Lactamase_B"/>
    <property type="match status" value="1"/>
</dbReference>
<keyword evidence="4" id="KW-0862">Zinc</keyword>
<evidence type="ECO:0000256" key="3">
    <source>
        <dbReference type="ARBA" id="ARBA00022801"/>
    </source>
</evidence>
<dbReference type="PANTHER" id="PTHR46233:SF3">
    <property type="entry name" value="HYDROXYACYLGLUTATHIONE HYDROLASE GLOC"/>
    <property type="match status" value="1"/>
</dbReference>
<proteinExistence type="predicted"/>
<organism evidence="7 8">
    <name type="scientific">Myceligenerans indicum</name>
    <dbReference type="NCBI Taxonomy" id="2593663"/>
    <lineage>
        <taxon>Bacteria</taxon>
        <taxon>Bacillati</taxon>
        <taxon>Actinomycetota</taxon>
        <taxon>Actinomycetes</taxon>
        <taxon>Micrococcales</taxon>
        <taxon>Promicromonosporaceae</taxon>
        <taxon>Myceligenerans</taxon>
    </lineage>
</organism>
<dbReference type="CDD" id="cd06262">
    <property type="entry name" value="metallo-hydrolase-like_MBL-fold"/>
    <property type="match status" value="1"/>
</dbReference>
<evidence type="ECO:0000256" key="1">
    <source>
        <dbReference type="ARBA" id="ARBA00001947"/>
    </source>
</evidence>
<keyword evidence="3" id="KW-0378">Hydrolase</keyword>
<dbReference type="SUPFAM" id="SSF56281">
    <property type="entry name" value="Metallo-hydrolase/oxidoreductase"/>
    <property type="match status" value="1"/>
</dbReference>
<evidence type="ECO:0000313" key="8">
    <source>
        <dbReference type="Proteomes" id="UP000675409"/>
    </source>
</evidence>
<gene>
    <name evidence="7" type="ORF">HGK34_17155</name>
</gene>
<dbReference type="EMBL" id="JABBYC010000040">
    <property type="protein sequence ID" value="MBL0887989.1"/>
    <property type="molecule type" value="Genomic_DNA"/>
</dbReference>
<evidence type="ECO:0000256" key="5">
    <source>
        <dbReference type="SAM" id="MobiDB-lite"/>
    </source>
</evidence>
<comment type="caution">
    <text evidence="7">The sequence shown here is derived from an EMBL/GenBank/DDBJ whole genome shotgun (WGS) entry which is preliminary data.</text>
</comment>
<dbReference type="PANTHER" id="PTHR46233">
    <property type="entry name" value="HYDROXYACYLGLUTATHIONE HYDROLASE GLOC"/>
    <property type="match status" value="1"/>
</dbReference>
<comment type="cofactor">
    <cofactor evidence="1">
        <name>Zn(2+)</name>
        <dbReference type="ChEBI" id="CHEBI:29105"/>
    </cofactor>
</comment>
<feature type="domain" description="Metallo-beta-lactamase" evidence="6">
    <location>
        <begin position="111"/>
        <end position="345"/>
    </location>
</feature>
<evidence type="ECO:0000256" key="4">
    <source>
        <dbReference type="ARBA" id="ARBA00022833"/>
    </source>
</evidence>
<feature type="region of interest" description="Disordered" evidence="5">
    <location>
        <begin position="263"/>
        <end position="297"/>
    </location>
</feature>
<evidence type="ECO:0000313" key="7">
    <source>
        <dbReference type="EMBL" id="MBL0887989.1"/>
    </source>
</evidence>
<keyword evidence="8" id="KW-1185">Reference proteome</keyword>
<feature type="compositionally biased region" description="Low complexity" evidence="5">
    <location>
        <begin position="267"/>
        <end position="295"/>
    </location>
</feature>
<evidence type="ECO:0000259" key="6">
    <source>
        <dbReference type="SMART" id="SM00849"/>
    </source>
</evidence>
<reference evidence="7 8" key="1">
    <citation type="journal article" date="2021" name="Arch. Microbiol.">
        <title>Myceligenerans indicum sp. nov., an actinobacterium isolated from mangrove sediment of Sundarbans, India.</title>
        <authorList>
            <person name="Asha K."/>
            <person name="Bhadury P."/>
        </authorList>
    </citation>
    <scope>NUCLEOTIDE SEQUENCE [LARGE SCALE GENOMIC DNA]</scope>
    <source>
        <strain evidence="7 8">I2</strain>
    </source>
</reference>
<sequence length="362" mass="37835">MVKGLEEFVRRPDPHVRIIPRCSSPWVRRSAPVCRVVRSSRPRRASSGRTGDAPRPAAVDRSRAGPRVRAVSGGVVEPSRRRRGRCRPVCRYGVPVSVAAEVQVVVAPVFGTNCCVVTSRSSRDGSRDCVIVDAGAGVAAGVDRLVREQGLRPRAVLATHGHVDHTWDAAELCARYDVPLRLHAADVYRIGDPFGTLVADGGEAVVSGALGRELSALGFDPAAYRAPVPVEGFETRDGWADLTFGTVSLRAVHAPGHTQGSTLYLLPGRDAPDGGVPDGDAPAAGARGGTTPDDAPSGVALTGDVLFAGSIGRTDLPGGDGLTMRATLRDVVARLDPGLAVVPGHGPTTTVARELETNPFLA</sequence>
<name>A0ABS1LPJ3_9MICO</name>
<dbReference type="Gene3D" id="3.60.15.10">
    <property type="entry name" value="Ribonuclease Z/Hydroxyacylglutathione hydrolase-like"/>
    <property type="match status" value="1"/>
</dbReference>
<keyword evidence="2" id="KW-0479">Metal-binding</keyword>
<feature type="region of interest" description="Disordered" evidence="5">
    <location>
        <begin position="38"/>
        <end position="67"/>
    </location>
</feature>
<dbReference type="Pfam" id="PF00753">
    <property type="entry name" value="Lactamase_B"/>
    <property type="match status" value="1"/>
</dbReference>
<evidence type="ECO:0000256" key="2">
    <source>
        <dbReference type="ARBA" id="ARBA00022723"/>
    </source>
</evidence>
<dbReference type="Proteomes" id="UP000675409">
    <property type="component" value="Unassembled WGS sequence"/>
</dbReference>